<proteinExistence type="predicted"/>
<reference evidence="2" key="1">
    <citation type="journal article" date="2022" name="Mol. Ecol. Resour.">
        <title>The genomes of chicory, endive, great burdock and yacon provide insights into Asteraceae palaeo-polyploidization history and plant inulin production.</title>
        <authorList>
            <person name="Fan W."/>
            <person name="Wang S."/>
            <person name="Wang H."/>
            <person name="Wang A."/>
            <person name="Jiang F."/>
            <person name="Liu H."/>
            <person name="Zhao H."/>
            <person name="Xu D."/>
            <person name="Zhang Y."/>
        </authorList>
    </citation>
    <scope>NUCLEOTIDE SEQUENCE [LARGE SCALE GENOMIC DNA]</scope>
    <source>
        <strain evidence="2">cv. Yunnan</strain>
    </source>
</reference>
<protein>
    <submittedName>
        <fullName evidence="1">Uncharacterized protein</fullName>
    </submittedName>
</protein>
<reference evidence="1 2" key="2">
    <citation type="journal article" date="2022" name="Mol. Ecol. Resour.">
        <title>The genomes of chicory, endive, great burdock and yacon provide insights into Asteraceae paleo-polyploidization history and plant inulin production.</title>
        <authorList>
            <person name="Fan W."/>
            <person name="Wang S."/>
            <person name="Wang H."/>
            <person name="Wang A."/>
            <person name="Jiang F."/>
            <person name="Liu H."/>
            <person name="Zhao H."/>
            <person name="Xu D."/>
            <person name="Zhang Y."/>
        </authorList>
    </citation>
    <scope>NUCLEOTIDE SEQUENCE [LARGE SCALE GENOMIC DNA]</scope>
    <source>
        <strain evidence="2">cv. Yunnan</strain>
        <tissue evidence="1">Leaves</tissue>
    </source>
</reference>
<accession>A0ACB9B6C8</accession>
<keyword evidence="2" id="KW-1185">Reference proteome</keyword>
<sequence length="500" mass="56863">MEDCTPYDTPISVNHKLNSDPDGKDVDCRLYRAMIGSLMYLTASRPDIMFAVCIYSRFPAKPKESHLIAVKRIFRYLKGKQRLGLWYPHGSNFDFNAYTDSDFGGCCLDRKSTTGGCQFLGIRLVSWQCKKQTTVSISTCKAEYIAAASCCSQILWIQHQLIDYGLNFTGTPMLIDNNATMSITNNHVKHSKTKHIEIRYHLFAFDRTSVVHALILMARRVEYKHNQVALLDPNMSEAIHFQGIIGFLNHSRLRVALSADPYISLVYIQQFWDTVHSDTDVEPHVLRATVNNTEIAISEDIIRTALALGGAAEDPISYPNPLIMGCFQRMGYRGRPNDTQARKGGLLGEWRYFMHVIIQCLSPRKAGTDGLKTAIQATMVALTLNKHFNFARYIYREMVMQITPAEGQGFFMYPRFIQMILNHILPDLPQHPIRLTLTPMSKRIFTDCTKVKQQNQALIPVNAPLFGHLINPDYVEPPNDNWFHPDELAQGQGQNVQLQQ</sequence>
<name>A0ACB9B6C8_9ASTR</name>
<evidence type="ECO:0000313" key="2">
    <source>
        <dbReference type="Proteomes" id="UP001056120"/>
    </source>
</evidence>
<dbReference type="Proteomes" id="UP001056120">
    <property type="component" value="Linkage Group LG23"/>
</dbReference>
<gene>
    <name evidence="1" type="ORF">L1987_69113</name>
</gene>
<dbReference type="EMBL" id="CM042040">
    <property type="protein sequence ID" value="KAI3717474.1"/>
    <property type="molecule type" value="Genomic_DNA"/>
</dbReference>
<comment type="caution">
    <text evidence="1">The sequence shown here is derived from an EMBL/GenBank/DDBJ whole genome shotgun (WGS) entry which is preliminary data.</text>
</comment>
<organism evidence="1 2">
    <name type="scientific">Smallanthus sonchifolius</name>
    <dbReference type="NCBI Taxonomy" id="185202"/>
    <lineage>
        <taxon>Eukaryota</taxon>
        <taxon>Viridiplantae</taxon>
        <taxon>Streptophyta</taxon>
        <taxon>Embryophyta</taxon>
        <taxon>Tracheophyta</taxon>
        <taxon>Spermatophyta</taxon>
        <taxon>Magnoliopsida</taxon>
        <taxon>eudicotyledons</taxon>
        <taxon>Gunneridae</taxon>
        <taxon>Pentapetalae</taxon>
        <taxon>asterids</taxon>
        <taxon>campanulids</taxon>
        <taxon>Asterales</taxon>
        <taxon>Asteraceae</taxon>
        <taxon>Asteroideae</taxon>
        <taxon>Heliantheae alliance</taxon>
        <taxon>Millerieae</taxon>
        <taxon>Smallanthus</taxon>
    </lineage>
</organism>
<evidence type="ECO:0000313" key="1">
    <source>
        <dbReference type="EMBL" id="KAI3717474.1"/>
    </source>
</evidence>